<feature type="binding site" evidence="9">
    <location>
        <position position="100"/>
    </location>
    <ligand>
        <name>Mg(2+)</name>
        <dbReference type="ChEBI" id="CHEBI:18420"/>
        <label>1</label>
    </ligand>
</feature>
<evidence type="ECO:0000313" key="12">
    <source>
        <dbReference type="Proteomes" id="UP000297475"/>
    </source>
</evidence>
<dbReference type="GO" id="GO:0000103">
    <property type="term" value="P:sulfate assimilation"/>
    <property type="evidence" value="ECO:0007669"/>
    <property type="project" value="TreeGrafter"/>
</dbReference>
<feature type="binding site" evidence="10">
    <location>
        <position position="98"/>
    </location>
    <ligand>
        <name>Mg(2+)</name>
        <dbReference type="ChEBI" id="CHEBI:18420"/>
        <label>1</label>
        <note>catalytic</note>
    </ligand>
</feature>
<dbReference type="AlphaFoldDB" id="A0A4Z0WBK3"/>
<dbReference type="GO" id="GO:0050427">
    <property type="term" value="P:3'-phosphoadenosine 5'-phosphosulfate metabolic process"/>
    <property type="evidence" value="ECO:0007669"/>
    <property type="project" value="TreeGrafter"/>
</dbReference>
<evidence type="ECO:0000256" key="2">
    <source>
        <dbReference type="ARBA" id="ARBA00005289"/>
    </source>
</evidence>
<dbReference type="InterPro" id="IPR006240">
    <property type="entry name" value="CysQ"/>
</dbReference>
<evidence type="ECO:0000256" key="5">
    <source>
        <dbReference type="ARBA" id="ARBA00022723"/>
    </source>
</evidence>
<keyword evidence="3 9" id="KW-1003">Cell membrane</keyword>
<accession>A0A4Z0WBK3</accession>
<dbReference type="InterPro" id="IPR050725">
    <property type="entry name" value="CysQ/Inositol_MonoPase"/>
</dbReference>
<feature type="binding site" evidence="10">
    <location>
        <position position="100"/>
    </location>
    <ligand>
        <name>Mg(2+)</name>
        <dbReference type="ChEBI" id="CHEBI:18420"/>
        <label>1</label>
        <note>catalytic</note>
    </ligand>
</feature>
<evidence type="ECO:0000256" key="1">
    <source>
        <dbReference type="ARBA" id="ARBA00001625"/>
    </source>
</evidence>
<dbReference type="CDD" id="cd01638">
    <property type="entry name" value="CysQ"/>
    <property type="match status" value="1"/>
</dbReference>
<dbReference type="Gene3D" id="3.40.190.80">
    <property type="match status" value="1"/>
</dbReference>
<dbReference type="PROSITE" id="PS00630">
    <property type="entry name" value="IMP_2"/>
    <property type="match status" value="1"/>
</dbReference>
<evidence type="ECO:0000256" key="4">
    <source>
        <dbReference type="ARBA" id="ARBA00022519"/>
    </source>
</evidence>
<dbReference type="PRINTS" id="PR00377">
    <property type="entry name" value="IMPHPHTASES"/>
</dbReference>
<name>A0A4Z0WBK3_9GAMM</name>
<comment type="catalytic activity">
    <reaction evidence="1 9">
        <text>adenosine 3',5'-bisphosphate + H2O = AMP + phosphate</text>
        <dbReference type="Rhea" id="RHEA:10040"/>
        <dbReference type="ChEBI" id="CHEBI:15377"/>
        <dbReference type="ChEBI" id="CHEBI:43474"/>
        <dbReference type="ChEBI" id="CHEBI:58343"/>
        <dbReference type="ChEBI" id="CHEBI:456215"/>
        <dbReference type="EC" id="3.1.3.7"/>
    </reaction>
</comment>
<evidence type="ECO:0000256" key="3">
    <source>
        <dbReference type="ARBA" id="ARBA00022475"/>
    </source>
</evidence>
<dbReference type="PANTHER" id="PTHR43028">
    <property type="entry name" value="3'(2'),5'-BISPHOSPHATE NUCLEOTIDASE 1"/>
    <property type="match status" value="1"/>
</dbReference>
<comment type="caution">
    <text evidence="11">The sequence shown here is derived from an EMBL/GenBank/DDBJ whole genome shotgun (WGS) entry which is preliminary data.</text>
</comment>
<dbReference type="PROSITE" id="PS00629">
    <property type="entry name" value="IMP_1"/>
    <property type="match status" value="1"/>
</dbReference>
<dbReference type="InterPro" id="IPR020583">
    <property type="entry name" value="Inositol_monoP_metal-BS"/>
</dbReference>
<dbReference type="InterPro" id="IPR000760">
    <property type="entry name" value="Inositol_monophosphatase-like"/>
</dbReference>
<dbReference type="HAMAP" id="MF_02095">
    <property type="entry name" value="CysQ"/>
    <property type="match status" value="1"/>
</dbReference>
<feature type="binding site" evidence="9">
    <location>
        <position position="78"/>
    </location>
    <ligand>
        <name>substrate</name>
    </ligand>
</feature>
<keyword evidence="4 9" id="KW-0997">Cell inner membrane</keyword>
<dbReference type="NCBIfam" id="TIGR01331">
    <property type="entry name" value="bisphos_cysQ"/>
    <property type="match status" value="1"/>
</dbReference>
<dbReference type="Gene3D" id="3.30.540.10">
    <property type="entry name" value="Fructose-1,6-Bisphosphatase, subunit A, domain 1"/>
    <property type="match status" value="1"/>
</dbReference>
<feature type="binding site" evidence="9">
    <location>
        <position position="98"/>
    </location>
    <ligand>
        <name>Mg(2+)</name>
        <dbReference type="ChEBI" id="CHEBI:18420"/>
        <label>1</label>
    </ligand>
</feature>
<comment type="subcellular location">
    <subcellularLocation>
        <location evidence="9">Cell inner membrane</location>
        <topology evidence="9">Peripheral membrane protein</topology>
        <orientation evidence="9">Cytoplasmic side</orientation>
    </subcellularLocation>
</comment>
<dbReference type="PANTHER" id="PTHR43028:SF5">
    <property type="entry name" value="3'(2'),5'-BISPHOSPHATE NUCLEOTIDASE 1"/>
    <property type="match status" value="1"/>
</dbReference>
<dbReference type="Pfam" id="PF00459">
    <property type="entry name" value="Inositol_P"/>
    <property type="match status" value="1"/>
</dbReference>
<dbReference type="GO" id="GO:0005886">
    <property type="term" value="C:plasma membrane"/>
    <property type="evidence" value="ECO:0007669"/>
    <property type="project" value="UniProtKB-SubCell"/>
</dbReference>
<dbReference type="GO" id="GO:0008441">
    <property type="term" value="F:3'(2'),5'-bisphosphate nucleotidase activity"/>
    <property type="evidence" value="ECO:0007669"/>
    <property type="project" value="UniProtKB-UniRule"/>
</dbReference>
<feature type="binding site" evidence="10">
    <location>
        <position position="78"/>
    </location>
    <ligand>
        <name>Mg(2+)</name>
        <dbReference type="ChEBI" id="CHEBI:18420"/>
        <label>1</label>
        <note>catalytic</note>
    </ligand>
</feature>
<dbReference type="InterPro" id="IPR020550">
    <property type="entry name" value="Inositol_monophosphatase_CS"/>
</dbReference>
<keyword evidence="6 9" id="KW-0378">Hydrolase</keyword>
<organism evidence="11 12">
    <name type="scientific">Natronospirillum operosum</name>
    <dbReference type="NCBI Taxonomy" id="2759953"/>
    <lineage>
        <taxon>Bacteria</taxon>
        <taxon>Pseudomonadati</taxon>
        <taxon>Pseudomonadota</taxon>
        <taxon>Gammaproteobacteria</taxon>
        <taxon>Oceanospirillales</taxon>
        <taxon>Natronospirillaceae</taxon>
        <taxon>Natronospirillum</taxon>
    </lineage>
</organism>
<evidence type="ECO:0000313" key="11">
    <source>
        <dbReference type="EMBL" id="TGG95522.1"/>
    </source>
</evidence>
<feature type="binding site" evidence="9">
    <location>
        <position position="226"/>
    </location>
    <ligand>
        <name>Mg(2+)</name>
        <dbReference type="ChEBI" id="CHEBI:18420"/>
        <label>2</label>
    </ligand>
</feature>
<keyword evidence="5 9" id="KW-0479">Metal-binding</keyword>
<feature type="binding site" evidence="10">
    <location>
        <position position="101"/>
    </location>
    <ligand>
        <name>Mg(2+)</name>
        <dbReference type="ChEBI" id="CHEBI:18420"/>
        <label>1</label>
        <note>catalytic</note>
    </ligand>
</feature>
<comment type="similarity">
    <text evidence="2 9">Belongs to the inositol monophosphatase superfamily. CysQ family.</text>
</comment>
<feature type="binding site" evidence="9">
    <location>
        <position position="78"/>
    </location>
    <ligand>
        <name>Mg(2+)</name>
        <dbReference type="ChEBI" id="CHEBI:18420"/>
        <label>1</label>
    </ligand>
</feature>
<keyword evidence="12" id="KW-1185">Reference proteome</keyword>
<comment type="function">
    <text evidence="9">Converts adenosine-3',5'-bisphosphate (PAP) to AMP.</text>
</comment>
<reference evidence="11 12" key="1">
    <citation type="submission" date="2019-04" db="EMBL/GenBank/DDBJ databases">
        <title>Natronospirillum operosus gen. nov., sp. nov., a haloalkaliphilic satellite isolated from decaying biomass of laboratory culture of cyanobacterium Geitlerinema sp. and proposal of Natronospirillaceae fam. nov. and Saccharospirillaceae fam. nov.</title>
        <authorList>
            <person name="Kevbrin V."/>
            <person name="Boltyanskaya Y."/>
            <person name="Koziaeva V."/>
            <person name="Grouzdev D.S."/>
            <person name="Park M."/>
            <person name="Cho J."/>
        </authorList>
    </citation>
    <scope>NUCLEOTIDE SEQUENCE [LARGE SCALE GENOMIC DNA]</scope>
    <source>
        <strain evidence="11 12">G-116</strain>
    </source>
</reference>
<proteinExistence type="inferred from homology"/>
<gene>
    <name evidence="9 11" type="primary">cysQ</name>
    <name evidence="11" type="ORF">E4656_03640</name>
</gene>
<dbReference type="EC" id="3.1.3.7" evidence="9"/>
<comment type="cofactor">
    <cofactor evidence="9 10">
        <name>Mg(2+)</name>
        <dbReference type="ChEBI" id="CHEBI:18420"/>
    </cofactor>
</comment>
<feature type="binding site" evidence="10">
    <location>
        <position position="226"/>
    </location>
    <ligand>
        <name>Mg(2+)</name>
        <dbReference type="ChEBI" id="CHEBI:18420"/>
        <label>1</label>
        <note>catalytic</note>
    </ligand>
</feature>
<sequence length="287" mass="31002">MTPYPDNSTPEKLAASVSITELKQIAEAAGRQIMTVFAQDFAVETKADNTPVTQADEAASAEIVQALQARFPWPVLSEEDANIAWSERRHWTTYWLVDPLDGTREFIRGSHDFTVNIALVHQQQTILGLIHAPASGDNWWGGRGLGASAEPAGQPVRAIRATALPADTADWIELGSRTHRSRASALLSEAIGPHQVDGVGSSLKLCRIAEGSGHLYFRLGPTSEWDTAAGQAILEAAGGQVLNAYTLEPLRYNTRTELENPWFVAACAPDPRWAGPLGQVLDTVNGT</sequence>
<evidence type="ECO:0000256" key="6">
    <source>
        <dbReference type="ARBA" id="ARBA00022801"/>
    </source>
</evidence>
<keyword evidence="7 9" id="KW-0460">Magnesium</keyword>
<dbReference type="SUPFAM" id="SSF56655">
    <property type="entry name" value="Carbohydrate phosphatase"/>
    <property type="match status" value="1"/>
</dbReference>
<feature type="binding site" evidence="9">
    <location>
        <begin position="100"/>
        <end position="103"/>
    </location>
    <ligand>
        <name>substrate</name>
    </ligand>
</feature>
<protein>
    <recommendedName>
        <fullName evidence="9">3'(2'),5'-bisphosphate nucleotidase CysQ</fullName>
        <ecNumber evidence="9">3.1.3.7</ecNumber>
    </recommendedName>
    <alternativeName>
        <fullName evidence="9">3'(2'),5-bisphosphonucleoside 3'(2')-phosphohydrolase</fullName>
    </alternativeName>
    <alternativeName>
        <fullName evidence="9">3'-phosphoadenosine 5'-phosphate phosphatase</fullName>
        <shortName evidence="9">PAP phosphatase</shortName>
    </alternativeName>
</protein>
<feature type="binding site" evidence="9">
    <location>
        <position position="226"/>
    </location>
    <ligand>
        <name>substrate</name>
    </ligand>
</feature>
<keyword evidence="8 9" id="KW-0472">Membrane</keyword>
<dbReference type="GO" id="GO:0000287">
    <property type="term" value="F:magnesium ion binding"/>
    <property type="evidence" value="ECO:0007669"/>
    <property type="project" value="UniProtKB-UniRule"/>
</dbReference>
<dbReference type="Proteomes" id="UP000297475">
    <property type="component" value="Unassembled WGS sequence"/>
</dbReference>
<feature type="binding site" evidence="9">
    <location>
        <position position="101"/>
    </location>
    <ligand>
        <name>Mg(2+)</name>
        <dbReference type="ChEBI" id="CHEBI:18420"/>
        <label>2</label>
    </ligand>
</feature>
<evidence type="ECO:0000256" key="10">
    <source>
        <dbReference type="PIRSR" id="PIRSR600760-2"/>
    </source>
</evidence>
<evidence type="ECO:0000256" key="8">
    <source>
        <dbReference type="ARBA" id="ARBA00023136"/>
    </source>
</evidence>
<feature type="binding site" evidence="9">
    <location>
        <position position="98"/>
    </location>
    <ligand>
        <name>Mg(2+)</name>
        <dbReference type="ChEBI" id="CHEBI:18420"/>
        <label>2</label>
    </ligand>
</feature>
<evidence type="ECO:0000256" key="7">
    <source>
        <dbReference type="ARBA" id="ARBA00022842"/>
    </source>
</evidence>
<dbReference type="OrthoDB" id="9785695at2"/>
<dbReference type="GO" id="GO:0046854">
    <property type="term" value="P:phosphatidylinositol phosphate biosynthetic process"/>
    <property type="evidence" value="ECO:0007669"/>
    <property type="project" value="InterPro"/>
</dbReference>
<dbReference type="RefSeq" id="WP_135481255.1">
    <property type="nucleotide sequence ID" value="NZ_SRMF01000001.1"/>
</dbReference>
<dbReference type="EMBL" id="SRMF01000001">
    <property type="protein sequence ID" value="TGG95522.1"/>
    <property type="molecule type" value="Genomic_DNA"/>
</dbReference>
<evidence type="ECO:0000256" key="9">
    <source>
        <dbReference type="HAMAP-Rule" id="MF_02095"/>
    </source>
</evidence>